<dbReference type="RefSeq" id="WP_267152609.1">
    <property type="nucleotide sequence ID" value="NZ_JAPMLT010000010.1"/>
</dbReference>
<reference evidence="1 2" key="1">
    <citation type="submission" date="2022-11" db="EMBL/GenBank/DDBJ databases">
        <title>Study of microbial diversity in lake waters.</title>
        <authorList>
            <person name="Zhang J."/>
        </authorList>
    </citation>
    <scope>NUCLEOTIDE SEQUENCE [LARGE SCALE GENOMIC DNA]</scope>
    <source>
        <strain evidence="1 2">DT12</strain>
    </source>
</reference>
<organism evidence="1 2">
    <name type="scientific">Tumebacillus lacus</name>
    <dbReference type="NCBI Taxonomy" id="2995335"/>
    <lineage>
        <taxon>Bacteria</taxon>
        <taxon>Bacillati</taxon>
        <taxon>Bacillota</taxon>
        <taxon>Bacilli</taxon>
        <taxon>Bacillales</taxon>
        <taxon>Alicyclobacillaceae</taxon>
        <taxon>Tumebacillus</taxon>
    </lineage>
</organism>
<dbReference type="EMBL" id="JAPMLT010000010">
    <property type="protein sequence ID" value="MCX7571361.1"/>
    <property type="molecule type" value="Genomic_DNA"/>
</dbReference>
<evidence type="ECO:0000313" key="2">
    <source>
        <dbReference type="Proteomes" id="UP001208017"/>
    </source>
</evidence>
<name>A0ABT3X4K6_9BACL</name>
<comment type="caution">
    <text evidence="1">The sequence shown here is derived from an EMBL/GenBank/DDBJ whole genome shotgun (WGS) entry which is preliminary data.</text>
</comment>
<evidence type="ECO:0000313" key="1">
    <source>
        <dbReference type="EMBL" id="MCX7571361.1"/>
    </source>
</evidence>
<dbReference type="Proteomes" id="UP001208017">
    <property type="component" value="Unassembled WGS sequence"/>
</dbReference>
<protein>
    <submittedName>
        <fullName evidence="1">Uncharacterized protein</fullName>
    </submittedName>
</protein>
<keyword evidence="2" id="KW-1185">Reference proteome</keyword>
<proteinExistence type="predicted"/>
<gene>
    <name evidence="1" type="ORF">OS242_15535</name>
</gene>
<accession>A0ABT3X4K6</accession>
<sequence length="80" mass="9055">MSDTTKIKKMKMGLVLTAETRAQLQQLLSGQCDVVYLDHIYFEDLCIEELKNDGLSIDDLKVKCGKIKCLKLKAIQDDCC</sequence>